<dbReference type="AlphaFoldDB" id="A0A4U7B2A9"/>
<organism evidence="2 3">
    <name type="scientific">Elsinoe australis</name>
    <dbReference type="NCBI Taxonomy" id="40998"/>
    <lineage>
        <taxon>Eukaryota</taxon>
        <taxon>Fungi</taxon>
        <taxon>Dikarya</taxon>
        <taxon>Ascomycota</taxon>
        <taxon>Pezizomycotina</taxon>
        <taxon>Dothideomycetes</taxon>
        <taxon>Dothideomycetidae</taxon>
        <taxon>Myriangiales</taxon>
        <taxon>Elsinoaceae</taxon>
        <taxon>Elsinoe</taxon>
    </lineage>
</organism>
<evidence type="ECO:0000313" key="2">
    <source>
        <dbReference type="EMBL" id="TKX23200.1"/>
    </source>
</evidence>
<gene>
    <name evidence="2" type="ORF">C1H76_4266</name>
</gene>
<dbReference type="Proteomes" id="UP000308133">
    <property type="component" value="Unassembled WGS sequence"/>
</dbReference>
<comment type="caution">
    <text evidence="2">The sequence shown here is derived from an EMBL/GenBank/DDBJ whole genome shotgun (WGS) entry which is preliminary data.</text>
</comment>
<feature type="region of interest" description="Disordered" evidence="1">
    <location>
        <begin position="1"/>
        <end position="45"/>
    </location>
</feature>
<sequence>MSKRKAGDFDEDNGGSWGSRKRSKRSEDDKEDSEGINVSHLKTLLEQGASTAAEIERLTQQADAQRKENNDDLEVWRQEAPHVIEDYHDKGSLNACSCFFEIDTMSFESLVPSEQEQRDAWYDHVENTITRNENTNEASCDLFVIPRQFSFTRFISLLSSDFMTEEDLQIGEYDEALERGW</sequence>
<evidence type="ECO:0000256" key="1">
    <source>
        <dbReference type="SAM" id="MobiDB-lite"/>
    </source>
</evidence>
<protein>
    <submittedName>
        <fullName evidence="2">Uncharacterized protein</fullName>
    </submittedName>
</protein>
<proteinExistence type="predicted"/>
<accession>A0A4U7B2A9</accession>
<name>A0A4U7B2A9_9PEZI</name>
<evidence type="ECO:0000313" key="3">
    <source>
        <dbReference type="Proteomes" id="UP000308133"/>
    </source>
</evidence>
<reference evidence="2 3" key="1">
    <citation type="submission" date="2018-02" db="EMBL/GenBank/DDBJ databases">
        <title>Draft genome sequences of Elsinoe sp., causing black scab on jojoba.</title>
        <authorList>
            <person name="Stodart B."/>
            <person name="Jeffress S."/>
            <person name="Ash G."/>
            <person name="Arun Chinnappa K."/>
        </authorList>
    </citation>
    <scope>NUCLEOTIDE SEQUENCE [LARGE SCALE GENOMIC DNA]</scope>
    <source>
        <strain evidence="2 3">Hillstone_2</strain>
    </source>
</reference>
<dbReference type="EMBL" id="PTQR01000054">
    <property type="protein sequence ID" value="TKX23200.1"/>
    <property type="molecule type" value="Genomic_DNA"/>
</dbReference>